<name>G4YVA9_PHYSP</name>
<protein>
    <submittedName>
        <fullName evidence="2">Uncharacterized protein</fullName>
    </submittedName>
</protein>
<gene>
    <name evidence="2" type="ORF">PHYSODRAFT_354014</name>
</gene>
<accession>G4YVA9</accession>
<dbReference type="RefSeq" id="XP_009520204.1">
    <property type="nucleotide sequence ID" value="XM_009521909.1"/>
</dbReference>
<proteinExistence type="predicted"/>
<feature type="non-terminal residue" evidence="2">
    <location>
        <position position="1"/>
    </location>
</feature>
<organism evidence="2 3">
    <name type="scientific">Phytophthora sojae (strain P6497)</name>
    <name type="common">Soybean stem and root rot agent</name>
    <name type="synonym">Phytophthora megasperma f. sp. glycines</name>
    <dbReference type="NCBI Taxonomy" id="1094619"/>
    <lineage>
        <taxon>Eukaryota</taxon>
        <taxon>Sar</taxon>
        <taxon>Stramenopiles</taxon>
        <taxon>Oomycota</taxon>
        <taxon>Peronosporomycetes</taxon>
        <taxon>Peronosporales</taxon>
        <taxon>Peronosporaceae</taxon>
        <taxon>Phytophthora</taxon>
    </lineage>
</organism>
<dbReference type="EMBL" id="JH159152">
    <property type="protein sequence ID" value="EGZ24916.1"/>
    <property type="molecule type" value="Genomic_DNA"/>
</dbReference>
<sequence length="69" mass="7189">EIQQSLQPSSEALAKPVGAPSIPAAFAPPPPAGPPRTAVEAPPSSQRPSRAATWLLVLARTPRWLSSLL</sequence>
<keyword evidence="3" id="KW-1185">Reference proteome</keyword>
<evidence type="ECO:0000313" key="2">
    <source>
        <dbReference type="EMBL" id="EGZ24916.1"/>
    </source>
</evidence>
<dbReference type="GeneID" id="20649515"/>
<feature type="compositionally biased region" description="Polar residues" evidence="1">
    <location>
        <begin position="1"/>
        <end position="10"/>
    </location>
</feature>
<reference evidence="2 3" key="1">
    <citation type="journal article" date="2006" name="Science">
        <title>Phytophthora genome sequences uncover evolutionary origins and mechanisms of pathogenesis.</title>
        <authorList>
            <person name="Tyler B.M."/>
            <person name="Tripathy S."/>
            <person name="Zhang X."/>
            <person name="Dehal P."/>
            <person name="Jiang R.H."/>
            <person name="Aerts A."/>
            <person name="Arredondo F.D."/>
            <person name="Baxter L."/>
            <person name="Bensasson D."/>
            <person name="Beynon J.L."/>
            <person name="Chapman J."/>
            <person name="Damasceno C.M."/>
            <person name="Dorrance A.E."/>
            <person name="Dou D."/>
            <person name="Dickerman A.W."/>
            <person name="Dubchak I.L."/>
            <person name="Garbelotto M."/>
            <person name="Gijzen M."/>
            <person name="Gordon S.G."/>
            <person name="Govers F."/>
            <person name="Grunwald N.J."/>
            <person name="Huang W."/>
            <person name="Ivors K.L."/>
            <person name="Jones R.W."/>
            <person name="Kamoun S."/>
            <person name="Krampis K."/>
            <person name="Lamour K.H."/>
            <person name="Lee M.K."/>
            <person name="McDonald W.H."/>
            <person name="Medina M."/>
            <person name="Meijer H.J."/>
            <person name="Nordberg E.K."/>
            <person name="Maclean D.J."/>
            <person name="Ospina-Giraldo M.D."/>
            <person name="Morris P.F."/>
            <person name="Phuntumart V."/>
            <person name="Putnam N.H."/>
            <person name="Rash S."/>
            <person name="Rose J.K."/>
            <person name="Sakihama Y."/>
            <person name="Salamov A.A."/>
            <person name="Savidor A."/>
            <person name="Scheuring C.F."/>
            <person name="Smith B.M."/>
            <person name="Sobral B.W."/>
            <person name="Terry A."/>
            <person name="Torto-Alalibo T.A."/>
            <person name="Win J."/>
            <person name="Xu Z."/>
            <person name="Zhang H."/>
            <person name="Grigoriev I.V."/>
            <person name="Rokhsar D.S."/>
            <person name="Boore J.L."/>
        </authorList>
    </citation>
    <scope>NUCLEOTIDE SEQUENCE [LARGE SCALE GENOMIC DNA]</scope>
    <source>
        <strain evidence="2 3">P6497</strain>
    </source>
</reference>
<dbReference type="KEGG" id="psoj:PHYSODRAFT_354014"/>
<dbReference type="Proteomes" id="UP000002640">
    <property type="component" value="Unassembled WGS sequence"/>
</dbReference>
<feature type="region of interest" description="Disordered" evidence="1">
    <location>
        <begin position="1"/>
        <end position="49"/>
    </location>
</feature>
<dbReference type="InParanoid" id="G4YVA9"/>
<dbReference type="AlphaFoldDB" id="G4YVA9"/>
<evidence type="ECO:0000256" key="1">
    <source>
        <dbReference type="SAM" id="MobiDB-lite"/>
    </source>
</evidence>
<evidence type="ECO:0000313" key="3">
    <source>
        <dbReference type="Proteomes" id="UP000002640"/>
    </source>
</evidence>